<sequence>MTRRDGYAKLKSKPITIYHKQVFTIQNKEYIIFTDTQSLSSATRRPAFTHSRAVPQPQPQPQPQPPVTTTGPHSIDHSLIVDSSSSPMLPRPGGVIFDSTVKEPRRTGECHTWTPPDPLRNGASKFKWRHIRHHLVIDLSSPLDATATRLGVVKDEGCETANGELEIRDAND</sequence>
<reference evidence="2 3" key="1">
    <citation type="submission" date="2024-03" db="EMBL/GenBank/DDBJ databases">
        <title>Adaptation during the transition from Ophiocordyceps entomopathogen to insect associate is accompanied by gene loss and intensified selection.</title>
        <authorList>
            <person name="Ward C.M."/>
            <person name="Onetto C.A."/>
            <person name="Borneman A.R."/>
        </authorList>
    </citation>
    <scope>NUCLEOTIDE SEQUENCE [LARGE SCALE GENOMIC DNA]</scope>
    <source>
        <strain evidence="2">AWRI1</strain>
        <tissue evidence="2">Single Adult Female</tissue>
    </source>
</reference>
<evidence type="ECO:0000313" key="2">
    <source>
        <dbReference type="EMBL" id="KAK7579573.1"/>
    </source>
</evidence>
<keyword evidence="3" id="KW-1185">Reference proteome</keyword>
<organism evidence="2 3">
    <name type="scientific">Parthenolecanium corni</name>
    <dbReference type="NCBI Taxonomy" id="536013"/>
    <lineage>
        <taxon>Eukaryota</taxon>
        <taxon>Metazoa</taxon>
        <taxon>Ecdysozoa</taxon>
        <taxon>Arthropoda</taxon>
        <taxon>Hexapoda</taxon>
        <taxon>Insecta</taxon>
        <taxon>Pterygota</taxon>
        <taxon>Neoptera</taxon>
        <taxon>Paraneoptera</taxon>
        <taxon>Hemiptera</taxon>
        <taxon>Sternorrhyncha</taxon>
        <taxon>Coccoidea</taxon>
        <taxon>Coccidae</taxon>
        <taxon>Parthenolecanium</taxon>
    </lineage>
</organism>
<feature type="region of interest" description="Disordered" evidence="1">
    <location>
        <begin position="41"/>
        <end position="99"/>
    </location>
</feature>
<gene>
    <name evidence="2" type="ORF">V9T40_000202</name>
</gene>
<dbReference type="AlphaFoldDB" id="A0AAN9TCU5"/>
<dbReference type="Proteomes" id="UP001367676">
    <property type="component" value="Unassembled WGS sequence"/>
</dbReference>
<feature type="compositionally biased region" description="Pro residues" evidence="1">
    <location>
        <begin position="56"/>
        <end position="66"/>
    </location>
</feature>
<protein>
    <submittedName>
        <fullName evidence="2">Uncharacterized protein</fullName>
    </submittedName>
</protein>
<comment type="caution">
    <text evidence="2">The sequence shown here is derived from an EMBL/GenBank/DDBJ whole genome shotgun (WGS) entry which is preliminary data.</text>
</comment>
<proteinExistence type="predicted"/>
<evidence type="ECO:0000256" key="1">
    <source>
        <dbReference type="SAM" id="MobiDB-lite"/>
    </source>
</evidence>
<dbReference type="EMBL" id="JBBCAQ010000034">
    <property type="protein sequence ID" value="KAK7579573.1"/>
    <property type="molecule type" value="Genomic_DNA"/>
</dbReference>
<evidence type="ECO:0000313" key="3">
    <source>
        <dbReference type="Proteomes" id="UP001367676"/>
    </source>
</evidence>
<name>A0AAN9TCU5_9HEMI</name>
<accession>A0AAN9TCU5</accession>